<evidence type="ECO:0000256" key="4">
    <source>
        <dbReference type="RuleBase" id="RU000363"/>
    </source>
</evidence>
<keyword evidence="6" id="KW-1185">Reference proteome</keyword>
<dbReference type="InterPro" id="IPR002347">
    <property type="entry name" value="SDR_fam"/>
</dbReference>
<evidence type="ECO:0000256" key="1">
    <source>
        <dbReference type="ARBA" id="ARBA00006484"/>
    </source>
</evidence>
<name>A0A939K1C8_9BACT</name>
<dbReference type="GO" id="GO:0016491">
    <property type="term" value="F:oxidoreductase activity"/>
    <property type="evidence" value="ECO:0007669"/>
    <property type="project" value="UniProtKB-KW"/>
</dbReference>
<keyword evidence="2" id="KW-0521">NADP</keyword>
<dbReference type="EMBL" id="JAFMYU010000019">
    <property type="protein sequence ID" value="MBO0933383.1"/>
    <property type="molecule type" value="Genomic_DNA"/>
</dbReference>
<dbReference type="CDD" id="cd05233">
    <property type="entry name" value="SDR_c"/>
    <property type="match status" value="1"/>
</dbReference>
<gene>
    <name evidence="5" type="ORF">J2I48_20400</name>
</gene>
<evidence type="ECO:0000313" key="6">
    <source>
        <dbReference type="Proteomes" id="UP000664795"/>
    </source>
</evidence>
<dbReference type="Gene3D" id="3.40.50.720">
    <property type="entry name" value="NAD(P)-binding Rossmann-like Domain"/>
    <property type="match status" value="1"/>
</dbReference>
<dbReference type="AlphaFoldDB" id="A0A939K1C8"/>
<evidence type="ECO:0000256" key="2">
    <source>
        <dbReference type="ARBA" id="ARBA00022857"/>
    </source>
</evidence>
<comment type="similarity">
    <text evidence="1 4">Belongs to the short-chain dehydrogenases/reductases (SDR) family.</text>
</comment>
<dbReference type="RefSeq" id="WP_207337350.1">
    <property type="nucleotide sequence ID" value="NZ_JAFMYU010000019.1"/>
</dbReference>
<keyword evidence="3" id="KW-0560">Oxidoreductase</keyword>
<proteinExistence type="inferred from homology"/>
<dbReference type="SUPFAM" id="SSF51735">
    <property type="entry name" value="NAD(P)-binding Rossmann-fold domains"/>
    <property type="match status" value="1"/>
</dbReference>
<sequence>MPTTYFLTGCANGIGRHMAQVFYDQGHNVVATDIDPVGLATLTAHWDQTRVFALKLDVRSAASWQEAIDQSLTRFGCIDVGLNIAGVVHVGYAAEFNPADVDLVVDVNLKGVVLGTRLLAAQMVKQGGGQIVNIASLAGVAPIQGLSLYSATKFAVRGFSLAAAGELRKQGVQVSVVCPDLVNTDMLTAQIDHPEAALSFSGGRILTVQDVERAIVREALQRRKLEVLIPNSRGWLGKIGNLFPALGFSITDSLRKKGLKKQAIWQSQKTSDGQKVA</sequence>
<evidence type="ECO:0000313" key="5">
    <source>
        <dbReference type="EMBL" id="MBO0933383.1"/>
    </source>
</evidence>
<dbReference type="Proteomes" id="UP000664795">
    <property type="component" value="Unassembled WGS sequence"/>
</dbReference>
<comment type="caution">
    <text evidence="5">The sequence shown here is derived from an EMBL/GenBank/DDBJ whole genome shotgun (WGS) entry which is preliminary data.</text>
</comment>
<dbReference type="PRINTS" id="PR00080">
    <property type="entry name" value="SDRFAMILY"/>
</dbReference>
<dbReference type="PROSITE" id="PS00061">
    <property type="entry name" value="ADH_SHORT"/>
    <property type="match status" value="1"/>
</dbReference>
<protein>
    <submittedName>
        <fullName evidence="5">SDR family oxidoreductase</fullName>
    </submittedName>
</protein>
<reference evidence="5 6" key="1">
    <citation type="submission" date="2021-03" db="EMBL/GenBank/DDBJ databases">
        <title>Fibrella sp. HMF5036 genome sequencing and assembly.</title>
        <authorList>
            <person name="Kang H."/>
            <person name="Kim H."/>
            <person name="Bae S."/>
            <person name="Joh K."/>
        </authorList>
    </citation>
    <scope>NUCLEOTIDE SEQUENCE [LARGE SCALE GENOMIC DNA]</scope>
    <source>
        <strain evidence="5 6">HMF5036</strain>
    </source>
</reference>
<accession>A0A939K1C8</accession>
<dbReference type="InterPro" id="IPR036291">
    <property type="entry name" value="NAD(P)-bd_dom_sf"/>
</dbReference>
<evidence type="ECO:0000256" key="3">
    <source>
        <dbReference type="ARBA" id="ARBA00023002"/>
    </source>
</evidence>
<dbReference type="InterPro" id="IPR020904">
    <property type="entry name" value="Sc_DH/Rdtase_CS"/>
</dbReference>
<organism evidence="5 6">
    <name type="scientific">Fibrella aquatilis</name>
    <dbReference type="NCBI Taxonomy" id="2817059"/>
    <lineage>
        <taxon>Bacteria</taxon>
        <taxon>Pseudomonadati</taxon>
        <taxon>Bacteroidota</taxon>
        <taxon>Cytophagia</taxon>
        <taxon>Cytophagales</taxon>
        <taxon>Spirosomataceae</taxon>
        <taxon>Fibrella</taxon>
    </lineage>
</organism>
<dbReference type="PRINTS" id="PR00081">
    <property type="entry name" value="GDHRDH"/>
</dbReference>
<dbReference type="Pfam" id="PF00106">
    <property type="entry name" value="adh_short"/>
    <property type="match status" value="1"/>
</dbReference>
<dbReference type="PANTHER" id="PTHR43391">
    <property type="entry name" value="RETINOL DEHYDROGENASE-RELATED"/>
    <property type="match status" value="1"/>
</dbReference>
<dbReference type="PANTHER" id="PTHR43391:SF14">
    <property type="entry name" value="DEHYDROGENASE_REDUCTASE SDR FAMILY PROTEIN 7-LIKE"/>
    <property type="match status" value="1"/>
</dbReference>